<sequence>MRIVYHLGAHFTDEERLLKCLLANRDALADHSIAVPPTRRFRALLRDTAIRLKGDAATIEEQALILEEIMAEDKADRLILSWDSFMALPTWAMKKSLYPSAGGRVRAFSQIFPQIDAEFHLAIRSPATFVPLLYDRLKPESYEAFMEGTDLFALRWSVVIRRIRDANPQAPLTVWCDEDTPLIWPEVLRAVSGLPADVPLTGEDELLATLMSGEGMVRLSAYLDKHPPQNILQRRRVVSAFLDKFALPERINMNIEMPGWTDEVVAHLNALYEADVAEIAGMDGVDFMAP</sequence>
<evidence type="ECO:0000313" key="1">
    <source>
        <dbReference type="EMBL" id="MBL4927278.1"/>
    </source>
</evidence>
<gene>
    <name evidence="1" type="ORF">JI744_04085</name>
</gene>
<name>A0A8J7MRX7_9RHOB</name>
<comment type="caution">
    <text evidence="1">The sequence shown here is derived from an EMBL/GenBank/DDBJ whole genome shotgun (WGS) entry which is preliminary data.</text>
</comment>
<dbReference type="AlphaFoldDB" id="A0A8J7MRX7"/>
<protein>
    <submittedName>
        <fullName evidence="1">Uncharacterized protein</fullName>
    </submittedName>
</protein>
<dbReference type="Proteomes" id="UP000619033">
    <property type="component" value="Unassembled WGS sequence"/>
</dbReference>
<evidence type="ECO:0000313" key="2">
    <source>
        <dbReference type="Proteomes" id="UP000619033"/>
    </source>
</evidence>
<proteinExistence type="predicted"/>
<dbReference type="RefSeq" id="WP_202658424.1">
    <property type="nucleotide sequence ID" value="NZ_JAESVP010000002.1"/>
</dbReference>
<keyword evidence="2" id="KW-1185">Reference proteome</keyword>
<reference evidence="1" key="1">
    <citation type="submission" date="2021-01" db="EMBL/GenBank/DDBJ databases">
        <title>Genome seq and assembly of Tabrizicola sp. KVB23.</title>
        <authorList>
            <person name="Chhetri G."/>
        </authorList>
    </citation>
    <scope>NUCLEOTIDE SEQUENCE</scope>
    <source>
        <strain evidence="1">KVB23</strain>
    </source>
</reference>
<organism evidence="1 2">
    <name type="scientific">Fuscibacter oryzae</name>
    <dbReference type="NCBI Taxonomy" id="2803939"/>
    <lineage>
        <taxon>Bacteria</taxon>
        <taxon>Pseudomonadati</taxon>
        <taxon>Pseudomonadota</taxon>
        <taxon>Alphaproteobacteria</taxon>
        <taxon>Rhodobacterales</taxon>
        <taxon>Paracoccaceae</taxon>
        <taxon>Fuscibacter</taxon>
    </lineage>
</organism>
<accession>A0A8J7MRX7</accession>
<dbReference type="EMBL" id="JAESVP010000002">
    <property type="protein sequence ID" value="MBL4927278.1"/>
    <property type="molecule type" value="Genomic_DNA"/>
</dbReference>